<dbReference type="Proteomes" id="UP001328107">
    <property type="component" value="Unassembled WGS sequence"/>
</dbReference>
<accession>A0AAN4ZHZ9</accession>
<keyword evidence="2" id="KW-1185">Reference proteome</keyword>
<comment type="caution">
    <text evidence="1">The sequence shown here is derived from an EMBL/GenBank/DDBJ whole genome shotgun (WGS) entry which is preliminary data.</text>
</comment>
<name>A0AAN4ZHZ9_9BILA</name>
<proteinExistence type="predicted"/>
<organism evidence="1 2">
    <name type="scientific">Pristionchus mayeri</name>
    <dbReference type="NCBI Taxonomy" id="1317129"/>
    <lineage>
        <taxon>Eukaryota</taxon>
        <taxon>Metazoa</taxon>
        <taxon>Ecdysozoa</taxon>
        <taxon>Nematoda</taxon>
        <taxon>Chromadorea</taxon>
        <taxon>Rhabditida</taxon>
        <taxon>Rhabditina</taxon>
        <taxon>Diplogasteromorpha</taxon>
        <taxon>Diplogasteroidea</taxon>
        <taxon>Neodiplogasteridae</taxon>
        <taxon>Pristionchus</taxon>
    </lineage>
</organism>
<dbReference type="EMBL" id="BTRK01000003">
    <property type="protein sequence ID" value="GMR41603.1"/>
    <property type="molecule type" value="Genomic_DNA"/>
</dbReference>
<reference evidence="2" key="1">
    <citation type="submission" date="2022-10" db="EMBL/GenBank/DDBJ databases">
        <title>Genome assembly of Pristionchus species.</title>
        <authorList>
            <person name="Yoshida K."/>
            <person name="Sommer R.J."/>
        </authorList>
    </citation>
    <scope>NUCLEOTIDE SEQUENCE [LARGE SCALE GENOMIC DNA]</scope>
    <source>
        <strain evidence="2">RS5460</strain>
    </source>
</reference>
<sequence length="148" mass="16290">MGQHPKSEPARMQQALSALEHIEFLDCRLPFNLVHESIETPFILHGDRTRSIISSVQTPASHTIPLGNLRVEVPVSVAHCPSPVEIEPRSVVSNCHHSDAVPSLGQLHIQSFLVEVCIRRFVHRTGYGTTRDFVCLSVVGAVNIPGTE</sequence>
<protein>
    <submittedName>
        <fullName evidence="1">Uncharacterized protein</fullName>
    </submittedName>
</protein>
<evidence type="ECO:0000313" key="1">
    <source>
        <dbReference type="EMBL" id="GMR41603.1"/>
    </source>
</evidence>
<evidence type="ECO:0000313" key="2">
    <source>
        <dbReference type="Proteomes" id="UP001328107"/>
    </source>
</evidence>
<dbReference type="AlphaFoldDB" id="A0AAN4ZHZ9"/>
<gene>
    <name evidence="1" type="ORF">PMAYCL1PPCAC_11798</name>
</gene>